<dbReference type="InterPro" id="IPR027417">
    <property type="entry name" value="P-loop_NTPase"/>
</dbReference>
<keyword evidence="7" id="KW-0206">Cytoskeleton</keyword>
<dbReference type="InterPro" id="IPR047149">
    <property type="entry name" value="KIF11-like"/>
</dbReference>
<keyword evidence="14" id="KW-1185">Reference proteome</keyword>
<name>A0ABP0EH24_9ASCO</name>
<evidence type="ECO:0000256" key="8">
    <source>
        <dbReference type="PROSITE-ProRule" id="PRU00283"/>
    </source>
</evidence>
<evidence type="ECO:0000313" key="13">
    <source>
        <dbReference type="EMBL" id="CAK7913769.1"/>
    </source>
</evidence>
<comment type="subcellular location">
    <subcellularLocation>
        <location evidence="1">Cytoplasm</location>
        <location evidence="1">Cytoskeleton</location>
    </subcellularLocation>
</comment>
<evidence type="ECO:0000256" key="5">
    <source>
        <dbReference type="ARBA" id="ARBA00022840"/>
    </source>
</evidence>
<organism evidence="13 14">
    <name type="scientific">[Candida] anglica</name>
    <dbReference type="NCBI Taxonomy" id="148631"/>
    <lineage>
        <taxon>Eukaryota</taxon>
        <taxon>Fungi</taxon>
        <taxon>Dikarya</taxon>
        <taxon>Ascomycota</taxon>
        <taxon>Saccharomycotina</taxon>
        <taxon>Pichiomycetes</taxon>
        <taxon>Debaryomycetaceae</taxon>
        <taxon>Kurtzmaniella</taxon>
    </lineage>
</organism>
<dbReference type="EMBL" id="OZ004258">
    <property type="protein sequence ID" value="CAK7913769.1"/>
    <property type="molecule type" value="Genomic_DNA"/>
</dbReference>
<feature type="coiled-coil region" evidence="10">
    <location>
        <begin position="478"/>
        <end position="547"/>
    </location>
</feature>
<keyword evidence="3 9" id="KW-0493">Microtubule</keyword>
<dbReference type="PANTHER" id="PTHR47970">
    <property type="entry name" value="KINESIN-LIKE PROTEIN KIF11"/>
    <property type="match status" value="1"/>
</dbReference>
<feature type="compositionally biased region" description="Basic and acidic residues" evidence="11">
    <location>
        <begin position="186"/>
        <end position="197"/>
    </location>
</feature>
<keyword evidence="6 8" id="KW-0505">Motor protein</keyword>
<evidence type="ECO:0000256" key="2">
    <source>
        <dbReference type="ARBA" id="ARBA00022490"/>
    </source>
</evidence>
<feature type="compositionally biased region" description="Polar residues" evidence="11">
    <location>
        <begin position="842"/>
        <end position="879"/>
    </location>
</feature>
<evidence type="ECO:0000259" key="12">
    <source>
        <dbReference type="PROSITE" id="PS50067"/>
    </source>
</evidence>
<evidence type="ECO:0000256" key="11">
    <source>
        <dbReference type="SAM" id="MobiDB-lite"/>
    </source>
</evidence>
<feature type="compositionally biased region" description="Low complexity" evidence="11">
    <location>
        <begin position="320"/>
        <end position="349"/>
    </location>
</feature>
<dbReference type="SMART" id="SM00129">
    <property type="entry name" value="KISc"/>
    <property type="match status" value="1"/>
</dbReference>
<evidence type="ECO:0000256" key="1">
    <source>
        <dbReference type="ARBA" id="ARBA00004245"/>
    </source>
</evidence>
<dbReference type="SUPFAM" id="SSF52540">
    <property type="entry name" value="P-loop containing nucleoside triphosphate hydrolases"/>
    <property type="match status" value="1"/>
</dbReference>
<comment type="similarity">
    <text evidence="8 9">Belongs to the TRAFAC class myosin-kinesin ATPase superfamily. Kinesin family.</text>
</comment>
<keyword evidence="5 8" id="KW-0067">ATP-binding</keyword>
<proteinExistence type="inferred from homology"/>
<keyword evidence="10" id="KW-0175">Coiled coil</keyword>
<keyword evidence="2" id="KW-0963">Cytoplasm</keyword>
<dbReference type="PROSITE" id="PS00411">
    <property type="entry name" value="KINESIN_MOTOR_1"/>
    <property type="match status" value="1"/>
</dbReference>
<feature type="region of interest" description="Disordered" evidence="11">
    <location>
        <begin position="170"/>
        <end position="200"/>
    </location>
</feature>
<dbReference type="Gene3D" id="3.40.850.10">
    <property type="entry name" value="Kinesin motor domain"/>
    <property type="match status" value="1"/>
</dbReference>
<dbReference type="InterPro" id="IPR001752">
    <property type="entry name" value="Kinesin_motor_dom"/>
</dbReference>
<feature type="domain" description="Kinesin motor" evidence="12">
    <location>
        <begin position="3"/>
        <end position="401"/>
    </location>
</feature>
<feature type="compositionally biased region" description="Polar residues" evidence="11">
    <location>
        <begin position="816"/>
        <end position="832"/>
    </location>
</feature>
<accession>A0ABP0EH24</accession>
<evidence type="ECO:0000256" key="4">
    <source>
        <dbReference type="ARBA" id="ARBA00022741"/>
    </source>
</evidence>
<sequence length="940" mass="105641">MSNIQVIVRCRGRNSREIASKSPIVVEVPESGNSVTINPEQHPTDFLTSMNSKTYTVDQVYGAQTDQASVYTRVALPLFRDFFGGFNVTILAYGQTGTGKTYTMCGDTTTTSITSTSNTSTPSLTEDAGIIPRVLTELFANLKRNVDDDFIVKCSFIELYNEELRDLLEDDSNNGGGSTPTSNKLRIFESKRRESSPKGDNQSIIIQNLQEIHVTDAKIGLEILRKGLCKRKTASTKLNDVSSRSHTIFTINLYKKLTNNGGNEDQFKLSKMNLVDLAGSENINKSGAMNQRAKEAGSINQSLLTLGRVINSLSDREDTNNNNNNNSTTTNTSRTNSSNNHMNSSNNSNHIPYRESKLTRLLQDSLGGKTKTALIATISPAKINTEETTSTLEYASRAKNIKNKPQLGQDSELMMKKILLRDMSKEIFKLNNDLIASRQKNGVWMDEKNYKNLLSEHDSIKTDLKENLAIRGGLVSKIEQLKSDKKRDDEELKNLKSDLKDRDSKLAIFKESESNLSGKMIKYEAKITDLEEKLELINSKQNKMNELVGIEIETINGILNNLTKDDINNNIKNIKKSLAGSINNLQNGMKIMKSSTHTKFQNKIPKILSTEFDQRIGEFNKNFEHHSTTTNQGISQLKDSDEKLSEYLTKQCLNSINIESIVSKLVEERIVGKISSIGEELSSNVQNLVNESNKKHKLLVEESVREISKEITGLEREELHGKHSKWKHETNSITKNLLKSSEMLNVQYSDYKRNNIESINKASQNITKYVDENVESGLNGILDQFTSNARQTDQNLEVISKLYQQKTENTMVSLRNTQNSLTNGTSNSNPKSIDSKKREKLSSSPIRGSQITSPIRQLSPIRQTSPIRQSNSRQTSPKITSPKHRLSPAKIASFSQSFGGNSSDITLMKTKIPQLQRTGSGNWEREREREKENSFKRRKF</sequence>
<evidence type="ECO:0000256" key="7">
    <source>
        <dbReference type="ARBA" id="ARBA00023212"/>
    </source>
</evidence>
<feature type="compositionally biased region" description="Basic and acidic residues" evidence="11">
    <location>
        <begin position="923"/>
        <end position="940"/>
    </location>
</feature>
<evidence type="ECO:0000313" key="14">
    <source>
        <dbReference type="Proteomes" id="UP001497600"/>
    </source>
</evidence>
<feature type="binding site" evidence="8">
    <location>
        <begin position="94"/>
        <end position="101"/>
    </location>
    <ligand>
        <name>ATP</name>
        <dbReference type="ChEBI" id="CHEBI:30616"/>
    </ligand>
</feature>
<feature type="region of interest" description="Disordered" evidence="11">
    <location>
        <begin position="314"/>
        <end position="351"/>
    </location>
</feature>
<feature type="compositionally biased region" description="Polar residues" evidence="11">
    <location>
        <begin position="893"/>
        <end position="905"/>
    </location>
</feature>
<evidence type="ECO:0000256" key="3">
    <source>
        <dbReference type="ARBA" id="ARBA00022701"/>
    </source>
</evidence>
<feature type="region of interest" description="Disordered" evidence="11">
    <location>
        <begin position="816"/>
        <end position="940"/>
    </location>
</feature>
<dbReference type="PROSITE" id="PS50067">
    <property type="entry name" value="KINESIN_MOTOR_2"/>
    <property type="match status" value="1"/>
</dbReference>
<dbReference type="PRINTS" id="PR00380">
    <property type="entry name" value="KINESINHEAVY"/>
</dbReference>
<evidence type="ECO:0000256" key="10">
    <source>
        <dbReference type="SAM" id="Coils"/>
    </source>
</evidence>
<keyword evidence="4 8" id="KW-0547">Nucleotide-binding</keyword>
<reference evidence="13 14" key="1">
    <citation type="submission" date="2024-01" db="EMBL/GenBank/DDBJ databases">
        <authorList>
            <consortium name="Genoscope - CEA"/>
            <person name="William W."/>
        </authorList>
    </citation>
    <scope>NUCLEOTIDE SEQUENCE [LARGE SCALE GENOMIC DNA]</scope>
    <source>
        <strain evidence="13 14">29B2s-10</strain>
    </source>
</reference>
<dbReference type="Pfam" id="PF00225">
    <property type="entry name" value="Kinesin"/>
    <property type="match status" value="1"/>
</dbReference>
<dbReference type="InterPro" id="IPR036961">
    <property type="entry name" value="Kinesin_motor_dom_sf"/>
</dbReference>
<dbReference type="PANTHER" id="PTHR47970:SF12">
    <property type="entry name" value="KINESIN FAMILY MEMBER 11"/>
    <property type="match status" value="1"/>
</dbReference>
<dbReference type="InterPro" id="IPR019821">
    <property type="entry name" value="Kinesin_motor_CS"/>
</dbReference>
<gene>
    <name evidence="13" type="primary">CIN8</name>
    <name evidence="13" type="ORF">CAAN4_F13278</name>
</gene>
<dbReference type="Proteomes" id="UP001497600">
    <property type="component" value="Chromosome F"/>
</dbReference>
<evidence type="ECO:0000256" key="6">
    <source>
        <dbReference type="ARBA" id="ARBA00023175"/>
    </source>
</evidence>
<evidence type="ECO:0000256" key="9">
    <source>
        <dbReference type="RuleBase" id="RU000394"/>
    </source>
</evidence>
<protein>
    <recommendedName>
        <fullName evidence="9">Kinesin-like protein</fullName>
    </recommendedName>
</protein>